<gene>
    <name evidence="4" type="ORF">DV520_00260</name>
</gene>
<dbReference type="Proteomes" id="UP000260649">
    <property type="component" value="Unassembled WGS sequence"/>
</dbReference>
<evidence type="ECO:0000313" key="4">
    <source>
        <dbReference type="EMBL" id="RFT07612.1"/>
    </source>
</evidence>
<sequence>MWNLLWPMLMVVGANTVYNICAKSTPEKLNSFAALTINYGVAAALSLLLFFVTTGGEKNLIQEIGKTNWAPVVMGLSVVGLELGYILIYRAGWKVSVASLVANLALACILVLVGVLWYKEVLTGHQILGIGACVVGILLISR</sequence>
<dbReference type="OrthoDB" id="2294582at2"/>
<feature type="transmembrane region" description="Helical" evidence="2">
    <location>
        <begin position="69"/>
        <end position="88"/>
    </location>
</feature>
<feature type="transmembrane region" description="Helical" evidence="2">
    <location>
        <begin position="6"/>
        <end position="22"/>
    </location>
</feature>
<dbReference type="GO" id="GO:0016020">
    <property type="term" value="C:membrane"/>
    <property type="evidence" value="ECO:0007669"/>
    <property type="project" value="InterPro"/>
</dbReference>
<evidence type="ECO:0000259" key="3">
    <source>
        <dbReference type="Pfam" id="PF00892"/>
    </source>
</evidence>
<keyword evidence="2" id="KW-1133">Transmembrane helix</keyword>
<keyword evidence="2" id="KW-0472">Membrane</keyword>
<feature type="transmembrane region" description="Helical" evidence="2">
    <location>
        <begin position="124"/>
        <end position="141"/>
    </location>
</feature>
<proteinExistence type="inferred from homology"/>
<feature type="domain" description="EamA" evidence="3">
    <location>
        <begin position="16"/>
        <end position="141"/>
    </location>
</feature>
<name>A0A3E2B6D6_9FIRM</name>
<organism evidence="4 5">
    <name type="scientific">Evtepia gabavorous</name>
    <dbReference type="NCBI Taxonomy" id="2211183"/>
    <lineage>
        <taxon>Bacteria</taxon>
        <taxon>Bacillati</taxon>
        <taxon>Bacillota</taxon>
        <taxon>Clostridia</taxon>
        <taxon>Eubacteriales</taxon>
        <taxon>Evtepia</taxon>
    </lineage>
</organism>
<feature type="transmembrane region" description="Helical" evidence="2">
    <location>
        <begin position="29"/>
        <end position="49"/>
    </location>
</feature>
<dbReference type="InterPro" id="IPR000620">
    <property type="entry name" value="EamA_dom"/>
</dbReference>
<comment type="similarity">
    <text evidence="1">Belongs to the EamA transporter family.</text>
</comment>
<accession>A0A3E2B6D6</accession>
<evidence type="ECO:0000256" key="2">
    <source>
        <dbReference type="SAM" id="Phobius"/>
    </source>
</evidence>
<keyword evidence="2" id="KW-0812">Transmembrane</keyword>
<keyword evidence="5" id="KW-1185">Reference proteome</keyword>
<dbReference type="GeneID" id="97994165"/>
<reference evidence="4 5" key="1">
    <citation type="submission" date="2018-07" db="EMBL/GenBank/DDBJ databases">
        <title>GABA Modulating Bacteria of the Human Gut Microbiota.</title>
        <authorList>
            <person name="Strandwitz P."/>
            <person name="Kim K.H."/>
            <person name="Terekhova D."/>
            <person name="Liu J.K."/>
            <person name="Sharma A."/>
            <person name="Levering J."/>
            <person name="Mcdonald D."/>
            <person name="Dietrich D."/>
            <person name="Ramadhar T.R."/>
            <person name="Lekbua A."/>
            <person name="Mroue N."/>
            <person name="Liston C."/>
            <person name="Stewart E.J."/>
            <person name="Dubin M.J."/>
            <person name="Zengler K."/>
            <person name="Knight R."/>
            <person name="Gilbert J.A."/>
            <person name="Clardy J."/>
            <person name="Lewis K."/>
        </authorList>
    </citation>
    <scope>NUCLEOTIDE SEQUENCE [LARGE SCALE GENOMIC DNA]</scope>
    <source>
        <strain evidence="4 5">KLE1738</strain>
    </source>
</reference>
<dbReference type="RefSeq" id="WP_117141407.1">
    <property type="nucleotide sequence ID" value="NZ_CAKXKJ010000003.1"/>
</dbReference>
<evidence type="ECO:0000256" key="1">
    <source>
        <dbReference type="ARBA" id="ARBA00007362"/>
    </source>
</evidence>
<protein>
    <recommendedName>
        <fullName evidence="3">EamA domain-containing protein</fullName>
    </recommendedName>
</protein>
<evidence type="ECO:0000313" key="5">
    <source>
        <dbReference type="Proteomes" id="UP000260649"/>
    </source>
</evidence>
<dbReference type="Pfam" id="PF00892">
    <property type="entry name" value="EamA"/>
    <property type="match status" value="1"/>
</dbReference>
<feature type="transmembrane region" description="Helical" evidence="2">
    <location>
        <begin position="100"/>
        <end position="118"/>
    </location>
</feature>
<comment type="caution">
    <text evidence="4">The sequence shown here is derived from an EMBL/GenBank/DDBJ whole genome shotgun (WGS) entry which is preliminary data.</text>
</comment>
<dbReference type="AlphaFoldDB" id="A0A3E2B6D6"/>
<dbReference type="EMBL" id="QQRQ01000001">
    <property type="protein sequence ID" value="RFT07612.1"/>
    <property type="molecule type" value="Genomic_DNA"/>
</dbReference>